<accession>B9T3C9</accession>
<dbReference type="InParanoid" id="B9T3C9"/>
<dbReference type="AlphaFoldDB" id="B9T3C9"/>
<evidence type="ECO:0000313" key="1">
    <source>
        <dbReference type="EMBL" id="EEF29650.1"/>
    </source>
</evidence>
<evidence type="ECO:0000313" key="2">
    <source>
        <dbReference type="Proteomes" id="UP000008311"/>
    </source>
</evidence>
<sequence>MESIIKCSTYRSINEPKSRCGWGMSISQHIWRRSPLGIIASTFHMDTVSLAWDKLSQIIQKESNEDSTINVMVCTLWNTWKARNMRLFQNKWLSEEEIIVATEKRKYSISNKQQEKKD</sequence>
<reference evidence="2" key="1">
    <citation type="journal article" date="2010" name="Nat. Biotechnol.">
        <title>Draft genome sequence of the oilseed species Ricinus communis.</title>
        <authorList>
            <person name="Chan A.P."/>
            <person name="Crabtree J."/>
            <person name="Zhao Q."/>
            <person name="Lorenzi H."/>
            <person name="Orvis J."/>
            <person name="Puiu D."/>
            <person name="Melake-Berhan A."/>
            <person name="Jones K.M."/>
            <person name="Redman J."/>
            <person name="Chen G."/>
            <person name="Cahoon E.B."/>
            <person name="Gedil M."/>
            <person name="Stanke M."/>
            <person name="Haas B.J."/>
            <person name="Wortman J.R."/>
            <person name="Fraser-Liggett C.M."/>
            <person name="Ravel J."/>
            <person name="Rabinowicz P.D."/>
        </authorList>
    </citation>
    <scope>NUCLEOTIDE SEQUENCE [LARGE SCALE GENOMIC DNA]</scope>
    <source>
        <strain evidence="2">cv. Hale</strain>
    </source>
</reference>
<dbReference type="Proteomes" id="UP000008311">
    <property type="component" value="Unassembled WGS sequence"/>
</dbReference>
<dbReference type="EMBL" id="EQ974411">
    <property type="protein sequence ID" value="EEF29650.1"/>
    <property type="molecule type" value="Genomic_DNA"/>
</dbReference>
<organism evidence="1 2">
    <name type="scientific">Ricinus communis</name>
    <name type="common">Castor bean</name>
    <dbReference type="NCBI Taxonomy" id="3988"/>
    <lineage>
        <taxon>Eukaryota</taxon>
        <taxon>Viridiplantae</taxon>
        <taxon>Streptophyta</taxon>
        <taxon>Embryophyta</taxon>
        <taxon>Tracheophyta</taxon>
        <taxon>Spermatophyta</taxon>
        <taxon>Magnoliopsida</taxon>
        <taxon>eudicotyledons</taxon>
        <taxon>Gunneridae</taxon>
        <taxon>Pentapetalae</taxon>
        <taxon>rosids</taxon>
        <taxon>fabids</taxon>
        <taxon>Malpighiales</taxon>
        <taxon>Euphorbiaceae</taxon>
        <taxon>Acalyphoideae</taxon>
        <taxon>Acalypheae</taxon>
        <taxon>Ricinus</taxon>
    </lineage>
</organism>
<protein>
    <submittedName>
        <fullName evidence="1">Uncharacterized protein</fullName>
    </submittedName>
</protein>
<keyword evidence="2" id="KW-1185">Reference proteome</keyword>
<name>B9T3C9_RICCO</name>
<gene>
    <name evidence="1" type="ORF">RCOM_1750320</name>
</gene>
<proteinExistence type="predicted"/>